<dbReference type="InterPro" id="IPR011009">
    <property type="entry name" value="Kinase-like_dom_sf"/>
</dbReference>
<dbReference type="OMA" id="FENPGNT"/>
<evidence type="ECO:0000256" key="1">
    <source>
        <dbReference type="ARBA" id="ARBA00004251"/>
    </source>
</evidence>
<evidence type="ECO:0000256" key="4">
    <source>
        <dbReference type="ARBA" id="ARBA00022475"/>
    </source>
</evidence>
<keyword evidence="10 14" id="KW-1133">Transmembrane helix</keyword>
<dbReference type="Gene3D" id="2.60.120.200">
    <property type="match status" value="1"/>
</dbReference>
<evidence type="ECO:0000256" key="5">
    <source>
        <dbReference type="ARBA" id="ARBA00022692"/>
    </source>
</evidence>
<keyword evidence="13" id="KW-0325">Glycoprotein</keyword>
<keyword evidence="7 18" id="KW-0430">Lectin</keyword>
<feature type="signal peptide" evidence="15">
    <location>
        <begin position="1"/>
        <end position="25"/>
    </location>
</feature>
<keyword evidence="17" id="KW-0808">Transferase</keyword>
<comment type="similarity">
    <text evidence="2">In the N-terminal section; belongs to the leguminous lectin family.</text>
</comment>
<proteinExistence type="inferred from homology"/>
<evidence type="ECO:0000256" key="12">
    <source>
        <dbReference type="ARBA" id="ARBA00023170"/>
    </source>
</evidence>
<dbReference type="GO" id="GO:0030246">
    <property type="term" value="F:carbohydrate binding"/>
    <property type="evidence" value="ECO:0007669"/>
    <property type="project" value="UniProtKB-KW"/>
</dbReference>
<dbReference type="GO" id="GO:0002229">
    <property type="term" value="P:defense response to oomycetes"/>
    <property type="evidence" value="ECO:0007669"/>
    <property type="project" value="UniProtKB-ARBA"/>
</dbReference>
<dbReference type="Proteomes" id="UP000215914">
    <property type="component" value="Chromosome 5"/>
</dbReference>
<sequence>MDAMIIKLQILHILFLFIFTTVSSSSSPPSNFTLYGTARINQTAITLTQPLTNCSSHPPFPNTGRIFYKHPIRFLDSTFNSTLSFSTKFSFTIIPPPLNCLNGEGIAFLIASHTNSLPYSLGSIGLPQSVQTNSLDATFLAVEFDTNYDQRFNDINGNHVGIDSDSIFSIASIDLMSIGIDLNGGKKVNSWIEYNGSKRVIEIWVGYPDTKPDSPILTAPIDLSKRFNGFMYVGFSASNGDGSSVHLIDNWGFRTFESGSSGGSVYPDMDVEVGLENCLICFPEPHKNTRPETDPGLTKNHNKGLKLAIGLLVVNLILVVSTLSGVVLYIWLTKKESQNQNQPAQTLTRTNPNSNMTITNRMPKRLKLSEIRSLTRGFNRNLIIGDGVSAVVYKTDRNQAVKRFKTASFGSQIATEFVTMASSLQHKNIMKLQAWCCERNELILVYDYMPNGSLDKFLQNSSNFSFNFSFEARLNVLIGVSSALCYLHEECDRIIVHRNVKTSNILLDLDLAPKLGDFGIARDSRDVTVTALAMGYMAPEYVYSRVPTVKTDVYSFGVVVLEVATGRAAVDETGVGVVDWVWDMWEEKRVVAAADGGLGGEFDCCEMERVLMVGLSCVVPDFEMRPTMKEVVRMLRGEVVPVLPEVKPVVVVTAERSPEVVVKCGGDDGWTSWGTPTSHFSKT</sequence>
<dbReference type="Gene3D" id="3.30.200.20">
    <property type="entry name" value="Phosphorylase Kinase, domain 1"/>
    <property type="match status" value="1"/>
</dbReference>
<dbReference type="Pfam" id="PF07714">
    <property type="entry name" value="PK_Tyr_Ser-Thr"/>
    <property type="match status" value="1"/>
</dbReference>
<reference evidence="17 19" key="1">
    <citation type="journal article" date="2017" name="Nature">
        <title>The sunflower genome provides insights into oil metabolism, flowering and Asterid evolution.</title>
        <authorList>
            <person name="Badouin H."/>
            <person name="Gouzy J."/>
            <person name="Grassa C.J."/>
            <person name="Murat F."/>
            <person name="Staton S.E."/>
            <person name="Cottret L."/>
            <person name="Lelandais-Briere C."/>
            <person name="Owens G.L."/>
            <person name="Carrere S."/>
            <person name="Mayjonade B."/>
            <person name="Legrand L."/>
            <person name="Gill N."/>
            <person name="Kane N.C."/>
            <person name="Bowers J.E."/>
            <person name="Hubner S."/>
            <person name="Bellec A."/>
            <person name="Berard A."/>
            <person name="Berges H."/>
            <person name="Blanchet N."/>
            <person name="Boniface M.C."/>
            <person name="Brunel D."/>
            <person name="Catrice O."/>
            <person name="Chaidir N."/>
            <person name="Claudel C."/>
            <person name="Donnadieu C."/>
            <person name="Faraut T."/>
            <person name="Fievet G."/>
            <person name="Helmstetter N."/>
            <person name="King M."/>
            <person name="Knapp S.J."/>
            <person name="Lai Z."/>
            <person name="Le Paslier M.C."/>
            <person name="Lippi Y."/>
            <person name="Lorenzon L."/>
            <person name="Mandel J.R."/>
            <person name="Marage G."/>
            <person name="Marchand G."/>
            <person name="Marquand E."/>
            <person name="Bret-Mestries E."/>
            <person name="Morien E."/>
            <person name="Nambeesan S."/>
            <person name="Nguyen T."/>
            <person name="Pegot-Espagnet P."/>
            <person name="Pouilly N."/>
            <person name="Raftis F."/>
            <person name="Sallet E."/>
            <person name="Schiex T."/>
            <person name="Thomas J."/>
            <person name="Vandecasteele C."/>
            <person name="Vares D."/>
            <person name="Vear F."/>
            <person name="Vautrin S."/>
            <person name="Crespi M."/>
            <person name="Mangin B."/>
            <person name="Burke J.M."/>
            <person name="Salse J."/>
            <person name="Munos S."/>
            <person name="Vincourt P."/>
            <person name="Rieseberg L.H."/>
            <person name="Langlade N.B."/>
        </authorList>
    </citation>
    <scope>NUCLEOTIDE SEQUENCE [LARGE SCALE GENOMIC DNA]</scope>
    <source>
        <strain evidence="19">cv. SF193</strain>
        <tissue evidence="17">Leaves</tissue>
    </source>
</reference>
<keyword evidence="12 18" id="KW-0675">Receptor</keyword>
<dbReference type="InterPro" id="IPR013320">
    <property type="entry name" value="ConA-like_dom_sf"/>
</dbReference>
<evidence type="ECO:0000256" key="3">
    <source>
        <dbReference type="ARBA" id="ARBA00010217"/>
    </source>
</evidence>
<evidence type="ECO:0000256" key="7">
    <source>
        <dbReference type="ARBA" id="ARBA00022734"/>
    </source>
</evidence>
<keyword evidence="6 15" id="KW-0732">Signal</keyword>
<evidence type="ECO:0000256" key="9">
    <source>
        <dbReference type="ARBA" id="ARBA00022840"/>
    </source>
</evidence>
<dbReference type="InterPro" id="IPR050528">
    <property type="entry name" value="L-type_Lectin-RKs"/>
</dbReference>
<dbReference type="InParanoid" id="A0A251UTK5"/>
<protein>
    <submittedName>
        <fullName evidence="18">Putative concanavalin A-like lectin/glucanase domain, Ephrin type-A receptor 8</fullName>
    </submittedName>
</protein>
<dbReference type="CDD" id="cd06899">
    <property type="entry name" value="lectin_legume_LecRK_Arcelin_ConA"/>
    <property type="match status" value="1"/>
</dbReference>
<dbReference type="GO" id="GO:0004672">
    <property type="term" value="F:protein kinase activity"/>
    <property type="evidence" value="ECO:0007669"/>
    <property type="project" value="InterPro"/>
</dbReference>
<dbReference type="InterPro" id="IPR001245">
    <property type="entry name" value="Ser-Thr/Tyr_kinase_cat_dom"/>
</dbReference>
<name>A0A251UTK5_HELAN</name>
<keyword evidence="8" id="KW-0547">Nucleotide-binding</keyword>
<keyword evidence="9" id="KW-0067">ATP-binding</keyword>
<reference evidence="18" key="2">
    <citation type="submission" date="2017-02" db="EMBL/GenBank/DDBJ databases">
        <title>Sunflower complete genome.</title>
        <authorList>
            <person name="Langlade N."/>
            <person name="Munos S."/>
        </authorList>
    </citation>
    <scope>NUCLEOTIDE SEQUENCE [LARGE SCALE GENOMIC DNA]</scope>
    <source>
        <tissue evidence="18">Leaves</tissue>
    </source>
</reference>
<evidence type="ECO:0000259" key="16">
    <source>
        <dbReference type="PROSITE" id="PS50011"/>
    </source>
</evidence>
<comment type="similarity">
    <text evidence="3">In the C-terminal section; belongs to the protein kinase superfamily. Ser/Thr protein kinase family.</text>
</comment>
<dbReference type="GO" id="GO:0005886">
    <property type="term" value="C:plasma membrane"/>
    <property type="evidence" value="ECO:0000318"/>
    <property type="project" value="GO_Central"/>
</dbReference>
<evidence type="ECO:0000256" key="15">
    <source>
        <dbReference type="SAM" id="SignalP"/>
    </source>
</evidence>
<evidence type="ECO:0000256" key="14">
    <source>
        <dbReference type="SAM" id="Phobius"/>
    </source>
</evidence>
<keyword evidence="4" id="KW-1003">Cell membrane</keyword>
<dbReference type="InterPro" id="IPR000719">
    <property type="entry name" value="Prot_kinase_dom"/>
</dbReference>
<dbReference type="EMBL" id="MNCJ02000320">
    <property type="protein sequence ID" value="KAF5807633.1"/>
    <property type="molecule type" value="Genomic_DNA"/>
</dbReference>
<evidence type="ECO:0000256" key="11">
    <source>
        <dbReference type="ARBA" id="ARBA00023136"/>
    </source>
</evidence>
<dbReference type="Gene3D" id="1.10.510.10">
    <property type="entry name" value="Transferase(Phosphotransferase) domain 1"/>
    <property type="match status" value="1"/>
</dbReference>
<evidence type="ECO:0000313" key="19">
    <source>
        <dbReference type="Proteomes" id="UP000215914"/>
    </source>
</evidence>
<evidence type="ECO:0000256" key="8">
    <source>
        <dbReference type="ARBA" id="ARBA00022741"/>
    </source>
</evidence>
<dbReference type="Pfam" id="PF00139">
    <property type="entry name" value="Lectin_legB"/>
    <property type="match status" value="1"/>
</dbReference>
<evidence type="ECO:0000256" key="2">
    <source>
        <dbReference type="ARBA" id="ARBA00008536"/>
    </source>
</evidence>
<evidence type="ECO:0000313" key="18">
    <source>
        <dbReference type="EMBL" id="OTG26688.1"/>
    </source>
</evidence>
<dbReference type="SUPFAM" id="SSF56112">
    <property type="entry name" value="Protein kinase-like (PK-like)"/>
    <property type="match status" value="1"/>
</dbReference>
<dbReference type="EMBL" id="CM007894">
    <property type="protein sequence ID" value="OTG26688.1"/>
    <property type="molecule type" value="Genomic_DNA"/>
</dbReference>
<evidence type="ECO:0000256" key="13">
    <source>
        <dbReference type="ARBA" id="ARBA00023180"/>
    </source>
</evidence>
<dbReference type="PANTHER" id="PTHR27007">
    <property type="match status" value="1"/>
</dbReference>
<accession>A0A251UTK5</accession>
<reference evidence="17" key="3">
    <citation type="submission" date="2020-06" db="EMBL/GenBank/DDBJ databases">
        <title>Helianthus annuus Genome sequencing and assembly Release 2.</title>
        <authorList>
            <person name="Gouzy J."/>
            <person name="Langlade N."/>
            <person name="Munos S."/>
        </authorList>
    </citation>
    <scope>NUCLEOTIDE SEQUENCE</scope>
    <source>
        <tissue evidence="17">Leaves</tissue>
    </source>
</reference>
<keyword evidence="19" id="KW-1185">Reference proteome</keyword>
<dbReference type="GO" id="GO:0005524">
    <property type="term" value="F:ATP binding"/>
    <property type="evidence" value="ECO:0007669"/>
    <property type="project" value="UniProtKB-KW"/>
</dbReference>
<feature type="transmembrane region" description="Helical" evidence="14">
    <location>
        <begin position="307"/>
        <end position="332"/>
    </location>
</feature>
<comment type="subcellular location">
    <subcellularLocation>
        <location evidence="1">Cell membrane</location>
        <topology evidence="1">Single-pass type I membrane protein</topology>
    </subcellularLocation>
</comment>
<evidence type="ECO:0000256" key="6">
    <source>
        <dbReference type="ARBA" id="ARBA00022729"/>
    </source>
</evidence>
<feature type="chain" id="PRO_5012468162" evidence="15">
    <location>
        <begin position="26"/>
        <end position="683"/>
    </location>
</feature>
<dbReference type="FunFam" id="1.10.510.10:FF:000240">
    <property type="entry name" value="Lectin-domain containing receptor kinase A4.3"/>
    <property type="match status" value="1"/>
</dbReference>
<feature type="domain" description="Protein kinase" evidence="16">
    <location>
        <begin position="378"/>
        <end position="643"/>
    </location>
</feature>
<keyword evidence="5 14" id="KW-0812">Transmembrane</keyword>
<dbReference type="OrthoDB" id="1856421at2759"/>
<dbReference type="SUPFAM" id="SSF49899">
    <property type="entry name" value="Concanavalin A-like lectins/glucanases"/>
    <property type="match status" value="1"/>
</dbReference>
<dbReference type="InterPro" id="IPR001220">
    <property type="entry name" value="Legume_lectin_dom"/>
</dbReference>
<evidence type="ECO:0000256" key="10">
    <source>
        <dbReference type="ARBA" id="ARBA00022989"/>
    </source>
</evidence>
<gene>
    <name evidence="18" type="ORF">HannXRQ_Chr05g0161421</name>
    <name evidence="17" type="ORF">HanXRQr2_Chr05g0235811</name>
</gene>
<dbReference type="Gramene" id="mRNA:HanXRQr2_Chr05g0235811">
    <property type="protein sequence ID" value="CDS:HanXRQr2_Chr05g0235811.1"/>
    <property type="gene ID" value="HanXRQr2_Chr05g0235811"/>
</dbReference>
<dbReference type="AlphaFoldDB" id="A0A251UTK5"/>
<keyword evidence="11 14" id="KW-0472">Membrane</keyword>
<dbReference type="PROSITE" id="PS50011">
    <property type="entry name" value="PROTEIN_KINASE_DOM"/>
    <property type="match status" value="1"/>
</dbReference>
<evidence type="ECO:0000313" key="17">
    <source>
        <dbReference type="EMBL" id="KAF5807633.1"/>
    </source>
</evidence>
<organism evidence="18 19">
    <name type="scientific">Helianthus annuus</name>
    <name type="common">Common sunflower</name>
    <dbReference type="NCBI Taxonomy" id="4232"/>
    <lineage>
        <taxon>Eukaryota</taxon>
        <taxon>Viridiplantae</taxon>
        <taxon>Streptophyta</taxon>
        <taxon>Embryophyta</taxon>
        <taxon>Tracheophyta</taxon>
        <taxon>Spermatophyta</taxon>
        <taxon>Magnoliopsida</taxon>
        <taxon>eudicotyledons</taxon>
        <taxon>Gunneridae</taxon>
        <taxon>Pentapetalae</taxon>
        <taxon>asterids</taxon>
        <taxon>campanulids</taxon>
        <taxon>Asterales</taxon>
        <taxon>Asteraceae</taxon>
        <taxon>Asteroideae</taxon>
        <taxon>Heliantheae alliance</taxon>
        <taxon>Heliantheae</taxon>
        <taxon>Helianthus</taxon>
    </lineage>
</organism>